<evidence type="ECO:0000313" key="1">
    <source>
        <dbReference type="EMBL" id="QJA76676.1"/>
    </source>
</evidence>
<dbReference type="InterPro" id="IPR049718">
    <property type="entry name" value="AKO59007-like"/>
</dbReference>
<gene>
    <name evidence="1" type="ORF">MM415A01465_0003</name>
</gene>
<dbReference type="NCBIfam" id="NF033394">
    <property type="entry name" value="capsid_maj_Podo"/>
    <property type="match status" value="1"/>
</dbReference>
<dbReference type="EMBL" id="MT142237">
    <property type="protein sequence ID" value="QJA76676.1"/>
    <property type="molecule type" value="Genomic_DNA"/>
</dbReference>
<sequence>MKVAGSAGNLSHYDEVLKTYYLPGIQDYLNHDTILADVIETNEMDVSGKNATIECHYGRSTGTGARADGGALPSANYQRFKTCTVPMKYVYGRIEVTGPTIAATRDEKGAYAKALDAEVKGITNDLKNEVNRMLWGCGYGTLARWYSGGSGTSYVVQKKYRGNAAGGDGFGSAFGGKYLEKRGDMVAVVCASLSGSGTFTVDATNMAATAVTKTVATYDTITVTTDPSVSEAAGTFYVRPASLGTYAASGAHRYEAMGIRGLVTNTDLDEIAMTDGTNTGGVTNDPLQGLAVATYPWFKSIVSTHASGRYAGQRALTLKLMQTMFDMVEEQAGKDYGPNLMLTTRAIRREYLELVQGDRRFMNTMTLDGGWEALDYNGIPFTVDNDAIDGEIYFLTTRDLQLYRMSDYDWMQKDGAILSRISGYDTYEAVLYRYFEFGIKNRATQGVLCDLAYDKEAVEGYGR</sequence>
<proteinExistence type="predicted"/>
<protein>
    <submittedName>
        <fullName evidence="1">Putative capsid protein</fullName>
    </submittedName>
</protein>
<organism evidence="1">
    <name type="scientific">viral metagenome</name>
    <dbReference type="NCBI Taxonomy" id="1070528"/>
    <lineage>
        <taxon>unclassified sequences</taxon>
        <taxon>metagenomes</taxon>
        <taxon>organismal metagenomes</taxon>
    </lineage>
</organism>
<reference evidence="1" key="1">
    <citation type="submission" date="2020-03" db="EMBL/GenBank/DDBJ databases">
        <title>The deep terrestrial virosphere.</title>
        <authorList>
            <person name="Holmfeldt K."/>
            <person name="Nilsson E."/>
            <person name="Simone D."/>
            <person name="Lopez-Fernandez M."/>
            <person name="Wu X."/>
            <person name="de Brujin I."/>
            <person name="Lundin D."/>
            <person name="Andersson A."/>
            <person name="Bertilsson S."/>
            <person name="Dopson M."/>
        </authorList>
    </citation>
    <scope>NUCLEOTIDE SEQUENCE</scope>
    <source>
        <strain evidence="1">MM415A01465</strain>
    </source>
</reference>
<dbReference type="AlphaFoldDB" id="A0A6M3K2R4"/>
<name>A0A6M3K2R4_9ZZZZ</name>
<accession>A0A6M3K2R4</accession>